<feature type="domain" description="RNA helicase aquarius beta-barrel" evidence="24">
    <location>
        <begin position="493"/>
        <end position="657"/>
    </location>
</feature>
<dbReference type="Gene3D" id="3.40.50.300">
    <property type="entry name" value="P-loop containing nucleotide triphosphate hydrolases"/>
    <property type="match status" value="2"/>
</dbReference>
<dbReference type="InterPro" id="IPR045055">
    <property type="entry name" value="DNA2/NAM7-like"/>
</dbReference>
<keyword evidence="8" id="KW-0067">ATP-binding</keyword>
<dbReference type="Pfam" id="PF21144">
    <property type="entry name" value="Aquarius_N_3rd"/>
    <property type="match status" value="1"/>
</dbReference>
<evidence type="ECO:0000259" key="25">
    <source>
        <dbReference type="Pfam" id="PF21144"/>
    </source>
</evidence>
<evidence type="ECO:0000256" key="1">
    <source>
        <dbReference type="ARBA" id="ARBA00004642"/>
    </source>
</evidence>
<evidence type="ECO:0000256" key="7">
    <source>
        <dbReference type="ARBA" id="ARBA00022806"/>
    </source>
</evidence>
<dbReference type="GO" id="GO:0071013">
    <property type="term" value="C:catalytic step 2 spliceosome"/>
    <property type="evidence" value="ECO:0007669"/>
    <property type="project" value="TreeGrafter"/>
</dbReference>
<evidence type="ECO:0000256" key="20">
    <source>
        <dbReference type="SAM" id="MobiDB-lite"/>
    </source>
</evidence>
<dbReference type="GO" id="GO:0005524">
    <property type="term" value="F:ATP binding"/>
    <property type="evidence" value="ECO:0007669"/>
    <property type="project" value="UniProtKB-KW"/>
</dbReference>
<evidence type="ECO:0000256" key="17">
    <source>
        <dbReference type="ARBA" id="ARBA00069875"/>
    </source>
</evidence>
<dbReference type="PANTHER" id="PTHR10887:SF5">
    <property type="entry name" value="RNA HELICASE AQUARIUS"/>
    <property type="match status" value="1"/>
</dbReference>
<evidence type="ECO:0000256" key="11">
    <source>
        <dbReference type="ARBA" id="ARBA00023187"/>
    </source>
</evidence>
<reference evidence="26" key="1">
    <citation type="submission" date="2022-01" db="EMBL/GenBank/DDBJ databases">
        <authorList>
            <person name="King R."/>
        </authorList>
    </citation>
    <scope>NUCLEOTIDE SEQUENCE</scope>
</reference>
<dbReference type="InterPro" id="IPR041677">
    <property type="entry name" value="DNA2/NAM7_AAA_11"/>
</dbReference>
<evidence type="ECO:0000259" key="21">
    <source>
        <dbReference type="Pfam" id="PF13086"/>
    </source>
</evidence>
<dbReference type="InterPro" id="IPR026300">
    <property type="entry name" value="CWF11_fam"/>
</dbReference>
<evidence type="ECO:0000256" key="10">
    <source>
        <dbReference type="ARBA" id="ARBA00022990"/>
    </source>
</evidence>
<proteinExistence type="inferred from homology"/>
<comment type="function">
    <text evidence="14">Involved in pre-mRNA splicing as component of the spliceosome. Intron-binding spliceosomal protein required to link pre-mRNA splicing and snoRNP (small nucleolar ribonucleoprotein) biogenesis. Plays a key role in position-dependent assembly of intron-encoded box C/D small snoRNP, splicing being required for snoRNP assembly. May act by helping the folding of the snoRNA sequence. Binds to intron of pre-mRNAs in a sequence-independent manner, contacting the region between snoRNA and the branchpoint of introns (40 nucleotides upstream of the branchpoint) during the late stages of splicing. Has ATP-dependent RNA helicase activity and can unwind double-stranded RNA molecules with a 3' overhang (in vitro).</text>
</comment>
<evidence type="ECO:0000256" key="9">
    <source>
        <dbReference type="ARBA" id="ARBA00022884"/>
    </source>
</evidence>
<dbReference type="GO" id="GO:0003729">
    <property type="term" value="F:mRNA binding"/>
    <property type="evidence" value="ECO:0007669"/>
    <property type="project" value="TreeGrafter"/>
</dbReference>
<feature type="domain" description="RNA helicase aquarius N-terminal" evidence="23">
    <location>
        <begin position="23"/>
        <end position="413"/>
    </location>
</feature>
<dbReference type="Pfam" id="PF13086">
    <property type="entry name" value="AAA_11"/>
    <property type="match status" value="1"/>
</dbReference>
<dbReference type="GO" id="GO:0000398">
    <property type="term" value="P:mRNA splicing, via spliceosome"/>
    <property type="evidence" value="ECO:0007669"/>
    <property type="project" value="InterPro"/>
</dbReference>
<keyword evidence="7" id="KW-0347">Helicase</keyword>
<dbReference type="SUPFAM" id="SSF52540">
    <property type="entry name" value="P-loop containing nucleoside triphosphate hydrolases"/>
    <property type="match status" value="1"/>
</dbReference>
<accession>A0A9P0DQE3</accession>
<keyword evidence="6" id="KW-0378">Hydrolase</keyword>
<dbReference type="InterPro" id="IPR047187">
    <property type="entry name" value="SF1_C_Upf1"/>
</dbReference>
<evidence type="ECO:0000313" key="26">
    <source>
        <dbReference type="EMBL" id="CAH1164000.1"/>
    </source>
</evidence>
<dbReference type="CDD" id="cd17935">
    <property type="entry name" value="EEXXQc_AQR"/>
    <property type="match status" value="1"/>
</dbReference>
<dbReference type="InterPro" id="IPR032174">
    <property type="entry name" value="Aquarius_N"/>
</dbReference>
<dbReference type="Pfam" id="PF21143">
    <property type="entry name" value="Aquarius_N_2nd"/>
    <property type="match status" value="1"/>
</dbReference>
<dbReference type="CDD" id="cd18808">
    <property type="entry name" value="SF1_C_Upf1"/>
    <property type="match status" value="1"/>
</dbReference>
<dbReference type="OrthoDB" id="1879at2759"/>
<comment type="similarity">
    <text evidence="15 19">Belongs to the CWF11 family.</text>
</comment>
<evidence type="ECO:0000259" key="23">
    <source>
        <dbReference type="Pfam" id="PF16399"/>
    </source>
</evidence>
<evidence type="ECO:0000256" key="16">
    <source>
        <dbReference type="ARBA" id="ARBA00063921"/>
    </source>
</evidence>
<comment type="subunit">
    <text evidence="16">Identified in the spliceosome C complex. Component of the XAB2 complex, a multimeric protein complex composed of XAB2, PRPF19, AQR, ZNF830, ISY1, and PPIE. Identified in a pentameric intron-binding (IB) complex composed of AQR, XAB2, ISY1, ZNF830 and PPIE that is incorporated into the spliceosome as a preassembled complex. The IB complex does not contain PRPF19. Within the spliceosome, interacts with SNRPA1, SF3B1, SF3B3, SF3A1 and SF3A2.</text>
</comment>
<evidence type="ECO:0000256" key="15">
    <source>
        <dbReference type="ARBA" id="ARBA00061244"/>
    </source>
</evidence>
<feature type="domain" description="DNA2/NAM7 helicase-like C-terminal" evidence="22">
    <location>
        <begin position="1102"/>
        <end position="1292"/>
    </location>
</feature>
<feature type="compositionally biased region" description="Acidic residues" evidence="20">
    <location>
        <begin position="1496"/>
        <end position="1517"/>
    </location>
</feature>
<evidence type="ECO:0000256" key="18">
    <source>
        <dbReference type="ARBA" id="ARBA00083796"/>
    </source>
</evidence>
<name>A0A9P0DQE3_PHACE</name>
<gene>
    <name evidence="26" type="ORF">PHAECO_LOCUS8850</name>
</gene>
<keyword evidence="10" id="KW-0007">Acetylation</keyword>
<feature type="region of interest" description="Disordered" evidence="20">
    <location>
        <begin position="1474"/>
        <end position="1517"/>
    </location>
</feature>
<comment type="catalytic activity">
    <reaction evidence="13">
        <text>ATP + H2O = ADP + phosphate + H(+)</text>
        <dbReference type="Rhea" id="RHEA:13065"/>
        <dbReference type="ChEBI" id="CHEBI:15377"/>
        <dbReference type="ChEBI" id="CHEBI:15378"/>
        <dbReference type="ChEBI" id="CHEBI:30616"/>
        <dbReference type="ChEBI" id="CHEBI:43474"/>
        <dbReference type="ChEBI" id="CHEBI:456216"/>
        <dbReference type="EC" id="3.6.4.13"/>
    </reaction>
</comment>
<dbReference type="GO" id="GO:0016787">
    <property type="term" value="F:hydrolase activity"/>
    <property type="evidence" value="ECO:0007669"/>
    <property type="project" value="UniProtKB-KW"/>
</dbReference>
<dbReference type="Pfam" id="PF16399">
    <property type="entry name" value="Aquarius_N_1st"/>
    <property type="match status" value="1"/>
</dbReference>
<feature type="domain" description="RNA helicase aquarius insertion" evidence="25">
    <location>
        <begin position="705"/>
        <end position="780"/>
    </location>
</feature>
<dbReference type="Proteomes" id="UP001153737">
    <property type="component" value="Chromosome 4"/>
</dbReference>
<evidence type="ECO:0000259" key="22">
    <source>
        <dbReference type="Pfam" id="PF13087"/>
    </source>
</evidence>
<evidence type="ECO:0000256" key="12">
    <source>
        <dbReference type="ARBA" id="ARBA00023242"/>
    </source>
</evidence>
<sequence length="1517" mass="176672">MTGKTEASGNVVAPTVQQIISDRITELAEKYWAPHSQEKHLEFDPDVIEDIYMHDIRGSNFSVRRTMILEFSQYLENFLWPNYNSSSSYAHMMSIIIMVNEKFRERVQVWQAFRKVPDHFPDFFQQVLRACLEDELLVNIREQTALLVFLNHCFSSMEEALCRDQVKRLVSLSMWVSLQPARREYEFKLNPKWKKYWRAIQRKDKPDQLEKLTWERTFLHRLMLKFMDILDSITEDGICPSDKVHYCERFLELMIDLEALLPTRRFFNTVLDDCHLVVRCQLSALVKRTEGHLFSQLLEMLKFYTRFEISDESGDPLTDHDMTQLHYSKITSLQKAAFKNFPDLRNFALSNVANVDTRKSLTKHFAALGQENLRQIATYLNLVPTPEQEEEYKWCRMDEIFLRELLISRHEKRVSQLEALNEMPLYPTEDIIWDENIVPTAYFSGEGCLALPKLNLQFLTLHDYLLRNFNLFRLESTYEIRQDIEDSVSRLCPWKAENDSIYWGGWARMAQVIINFAVVEVAKPNIGENRPSKVRADVTVNLAVRPEIKAEWENLRKHDVCFLVTVKPPNPIGTKYNYKDPFIPQVGLQCIRGCEVEGMLDSNGRVIEDGPEPRPVLPGDQRTYRVWLDCNQYRNDMNNTNQGKEDVYEGFNILMRRKPKENNFKAVLETIRELMNTECVVPEWLHDIILGYGDPSAANYKKMPNQISSMDFNDTFINMDHLRSCFPEYEFQVKTDDPKKLVRPFRLTFEDLGKEEKEEEKKAIIIEPHVIPRRGPYTFNEPKKNMIHFTPTQVEAIKSGMQPGLTLVVGPPGTGKTDVAVQIISNLYHNFPNQRTIIVTHSNQALNQLFDKIVALDIDERHLLRLGHGEEALETEKDFSRYGRVNYVLAKRLDLLLEVERLQKSMKVEGDVAYTCETAGHFYLYQILSRWEHFLSIVKPKYEKEVPVGTVSKEFPFTKFFDNAPKPLFKGQSYAEDLEIAESCFRYIQHIFNELEEFRAFELLRSGLDRSKYLLVKEAKIIAMTCTHAALKRKELVEIGFKYDNILMEESAQILEIETFIPLLLQNPQDGFNRLKRWIMIGDHHQLPPVIKNMAFQKYSNMEQSLFTRLVRLGVPTVDLDGQGRARPSICNLYKWRYKNLGNLKHVENWMEYKLANPGLAYDFQLIDVQDFNGIGESEPNPYFYQNLAEAEYCVALFMYMRLIGYPASKITILTTYNGQKHLIRDVINTRCADNPIIGRPHKVTTVDKYQGQQNDYILLSLVRTRAVGHLRDVRRLVVAMSRARLGLYIFARVSLFKNCFELTPAFEQLTARPTKLHLVLNELYPTRRFNNQRPSAKPMVVQDMTHLANYVYEFYVQRAKQLKQFYNADNKWKKPGDVDIHSHEGFVSSHPGEDRDSDSDDEDSGKQLPVPIQEEPLDDQPVEVVQRPEQMMDTSESTEVQQVLESTEVQQVLESTEVQQVLESTEVQQLLVPTEVQQVPDPNEGSSMDVSDHEACDEEMGEQEQEIDTGEAENDE</sequence>
<evidence type="ECO:0000256" key="2">
    <source>
        <dbReference type="ARBA" id="ARBA00012552"/>
    </source>
</evidence>
<keyword evidence="5" id="KW-0547">Nucleotide-binding</keyword>
<feature type="region of interest" description="Disordered" evidence="20">
    <location>
        <begin position="1378"/>
        <end position="1422"/>
    </location>
</feature>
<dbReference type="InterPro" id="IPR048966">
    <property type="entry name" value="Aquarius_b-barrel"/>
</dbReference>
<dbReference type="PIRSF" id="PIRSF038901">
    <property type="entry name" value="AQR_cwf11"/>
    <property type="match status" value="1"/>
</dbReference>
<comment type="subcellular location">
    <subcellularLocation>
        <location evidence="1">Nucleus</location>
        <location evidence="1">Nucleoplasm</location>
    </subcellularLocation>
</comment>
<dbReference type="EMBL" id="OU896710">
    <property type="protein sequence ID" value="CAH1164000.1"/>
    <property type="molecule type" value="Genomic_DNA"/>
</dbReference>
<feature type="domain" description="DNA2/NAM7 helicase helicase" evidence="21">
    <location>
        <begin position="791"/>
        <end position="1093"/>
    </location>
</feature>
<reference evidence="26" key="2">
    <citation type="submission" date="2022-10" db="EMBL/GenBank/DDBJ databases">
        <authorList>
            <consortium name="ENA_rothamsted_submissions"/>
            <consortium name="culmorum"/>
            <person name="King R."/>
        </authorList>
    </citation>
    <scope>NUCLEOTIDE SEQUENCE</scope>
</reference>
<evidence type="ECO:0000256" key="14">
    <source>
        <dbReference type="ARBA" id="ARBA00057313"/>
    </source>
</evidence>
<keyword evidence="27" id="KW-1185">Reference proteome</keyword>
<protein>
    <recommendedName>
        <fullName evidence="17">RNA helicase aquarius</fullName>
        <ecNumber evidence="2">3.6.4.13</ecNumber>
    </recommendedName>
    <alternativeName>
        <fullName evidence="18">Intron-binding protein of 160 kDa</fullName>
    </alternativeName>
</protein>
<dbReference type="FunFam" id="3.40.50.300:FF:000396">
    <property type="entry name" value="RNA helicase aquarius"/>
    <property type="match status" value="1"/>
</dbReference>
<organism evidence="26 27">
    <name type="scientific">Phaedon cochleariae</name>
    <name type="common">Mustard beetle</name>
    <dbReference type="NCBI Taxonomy" id="80249"/>
    <lineage>
        <taxon>Eukaryota</taxon>
        <taxon>Metazoa</taxon>
        <taxon>Ecdysozoa</taxon>
        <taxon>Arthropoda</taxon>
        <taxon>Hexapoda</taxon>
        <taxon>Insecta</taxon>
        <taxon>Pterygota</taxon>
        <taxon>Neoptera</taxon>
        <taxon>Endopterygota</taxon>
        <taxon>Coleoptera</taxon>
        <taxon>Polyphaga</taxon>
        <taxon>Cucujiformia</taxon>
        <taxon>Chrysomeloidea</taxon>
        <taxon>Chrysomelidae</taxon>
        <taxon>Chrysomelinae</taxon>
        <taxon>Chrysomelini</taxon>
        <taxon>Phaedon</taxon>
    </lineage>
</organism>
<dbReference type="InterPro" id="IPR027417">
    <property type="entry name" value="P-loop_NTPase"/>
</dbReference>
<keyword evidence="9" id="KW-0694">RNA-binding</keyword>
<keyword evidence="4" id="KW-0747">Spliceosome</keyword>
<dbReference type="Pfam" id="PF13087">
    <property type="entry name" value="AAA_12"/>
    <property type="match status" value="1"/>
</dbReference>
<evidence type="ECO:0000256" key="8">
    <source>
        <dbReference type="ARBA" id="ARBA00022840"/>
    </source>
</evidence>
<evidence type="ECO:0000256" key="13">
    <source>
        <dbReference type="ARBA" id="ARBA00047984"/>
    </source>
</evidence>
<dbReference type="GO" id="GO:0003724">
    <property type="term" value="F:RNA helicase activity"/>
    <property type="evidence" value="ECO:0007669"/>
    <property type="project" value="UniProtKB-EC"/>
</dbReference>
<dbReference type="InterPro" id="IPR048967">
    <property type="entry name" value="Aquarius_insert"/>
</dbReference>
<evidence type="ECO:0000256" key="5">
    <source>
        <dbReference type="ARBA" id="ARBA00022741"/>
    </source>
</evidence>
<evidence type="ECO:0000313" key="27">
    <source>
        <dbReference type="Proteomes" id="UP001153737"/>
    </source>
</evidence>
<dbReference type="EC" id="3.6.4.13" evidence="2"/>
<keyword evidence="3 19" id="KW-0507">mRNA processing</keyword>
<evidence type="ECO:0000256" key="4">
    <source>
        <dbReference type="ARBA" id="ARBA00022728"/>
    </source>
</evidence>
<evidence type="ECO:0000256" key="6">
    <source>
        <dbReference type="ARBA" id="ARBA00022801"/>
    </source>
</evidence>
<keyword evidence="11 19" id="KW-0508">mRNA splicing</keyword>
<keyword evidence="12 19" id="KW-0539">Nucleus</keyword>
<dbReference type="InterPro" id="IPR041679">
    <property type="entry name" value="DNA2/NAM7-like_C"/>
</dbReference>
<dbReference type="PANTHER" id="PTHR10887">
    <property type="entry name" value="DNA2/NAM7 HELICASE FAMILY"/>
    <property type="match status" value="1"/>
</dbReference>
<evidence type="ECO:0000259" key="24">
    <source>
        <dbReference type="Pfam" id="PF21143"/>
    </source>
</evidence>
<dbReference type="GO" id="GO:0005654">
    <property type="term" value="C:nucleoplasm"/>
    <property type="evidence" value="ECO:0007669"/>
    <property type="project" value="UniProtKB-SubCell"/>
</dbReference>
<evidence type="ECO:0000256" key="19">
    <source>
        <dbReference type="PIRNR" id="PIRNR038901"/>
    </source>
</evidence>
<evidence type="ECO:0000256" key="3">
    <source>
        <dbReference type="ARBA" id="ARBA00022664"/>
    </source>
</evidence>